<dbReference type="SUPFAM" id="SSF103473">
    <property type="entry name" value="MFS general substrate transporter"/>
    <property type="match status" value="1"/>
</dbReference>
<dbReference type="CDD" id="cd17503">
    <property type="entry name" value="MFS_LmrB_MDR_like"/>
    <property type="match status" value="1"/>
</dbReference>
<organism evidence="7 8">
    <name type="scientific">Neisseria shayeganii 871</name>
    <dbReference type="NCBI Taxonomy" id="1032488"/>
    <lineage>
        <taxon>Bacteria</taxon>
        <taxon>Pseudomonadati</taxon>
        <taxon>Pseudomonadota</taxon>
        <taxon>Betaproteobacteria</taxon>
        <taxon>Neisseriales</taxon>
        <taxon>Neisseriaceae</taxon>
        <taxon>Neisseria</taxon>
    </lineage>
</organism>
<dbReference type="InterPro" id="IPR036259">
    <property type="entry name" value="MFS_trans_sf"/>
</dbReference>
<accession>G4CGX5</accession>
<dbReference type="InterPro" id="IPR011701">
    <property type="entry name" value="MFS"/>
</dbReference>
<feature type="transmembrane region" description="Helical" evidence="5">
    <location>
        <begin position="346"/>
        <end position="368"/>
    </location>
</feature>
<evidence type="ECO:0000256" key="4">
    <source>
        <dbReference type="ARBA" id="ARBA00023136"/>
    </source>
</evidence>
<dbReference type="PROSITE" id="PS50850">
    <property type="entry name" value="MFS"/>
    <property type="match status" value="1"/>
</dbReference>
<dbReference type="Proteomes" id="UP000003019">
    <property type="component" value="Unassembled WGS sequence"/>
</dbReference>
<feature type="transmembrane region" description="Helical" evidence="5">
    <location>
        <begin position="245"/>
        <end position="263"/>
    </location>
</feature>
<feature type="transmembrane region" description="Helical" evidence="5">
    <location>
        <begin position="374"/>
        <end position="396"/>
    </location>
</feature>
<dbReference type="PRINTS" id="PR01036">
    <property type="entry name" value="TCRTETB"/>
</dbReference>
<keyword evidence="8" id="KW-1185">Reference proteome</keyword>
<evidence type="ECO:0000256" key="5">
    <source>
        <dbReference type="SAM" id="Phobius"/>
    </source>
</evidence>
<feature type="transmembrane region" description="Helical" evidence="5">
    <location>
        <begin position="221"/>
        <end position="239"/>
    </location>
</feature>
<comment type="subcellular location">
    <subcellularLocation>
        <location evidence="1">Membrane</location>
        <topology evidence="1">Multi-pass membrane protein</topology>
    </subcellularLocation>
</comment>
<feature type="transmembrane region" description="Helical" evidence="5">
    <location>
        <begin position="121"/>
        <end position="142"/>
    </location>
</feature>
<evidence type="ECO:0000259" key="6">
    <source>
        <dbReference type="PROSITE" id="PS50850"/>
    </source>
</evidence>
<evidence type="ECO:0000313" key="7">
    <source>
        <dbReference type="EMBL" id="EGY52918.1"/>
    </source>
</evidence>
<proteinExistence type="predicted"/>
<feature type="transmembrane region" description="Helical" evidence="5">
    <location>
        <begin position="182"/>
        <end position="200"/>
    </location>
</feature>
<feature type="transmembrane region" description="Helical" evidence="5">
    <location>
        <begin position="312"/>
        <end position="334"/>
    </location>
</feature>
<feature type="transmembrane region" description="Helical" evidence="5">
    <location>
        <begin position="154"/>
        <end position="176"/>
    </location>
</feature>
<feature type="transmembrane region" description="Helical" evidence="5">
    <location>
        <begin position="417"/>
        <end position="438"/>
    </location>
</feature>
<keyword evidence="2 5" id="KW-0812">Transmembrane</keyword>
<evidence type="ECO:0000256" key="1">
    <source>
        <dbReference type="ARBA" id="ARBA00004141"/>
    </source>
</evidence>
<dbReference type="InterPro" id="IPR020846">
    <property type="entry name" value="MFS_dom"/>
</dbReference>
<dbReference type="STRING" id="1032488.HMPREF9371_0864"/>
<dbReference type="GO" id="GO:0022857">
    <property type="term" value="F:transmembrane transporter activity"/>
    <property type="evidence" value="ECO:0007669"/>
    <property type="project" value="InterPro"/>
</dbReference>
<feature type="transmembrane region" description="Helical" evidence="5">
    <location>
        <begin position="450"/>
        <end position="471"/>
    </location>
</feature>
<keyword evidence="4 5" id="KW-0472">Membrane</keyword>
<feature type="transmembrane region" description="Helical" evidence="5">
    <location>
        <begin position="96"/>
        <end position="115"/>
    </location>
</feature>
<evidence type="ECO:0000256" key="3">
    <source>
        <dbReference type="ARBA" id="ARBA00022989"/>
    </source>
</evidence>
<feature type="domain" description="Major facilitator superfamily (MFS) profile" evidence="6">
    <location>
        <begin position="30"/>
        <end position="478"/>
    </location>
</feature>
<dbReference type="Pfam" id="PF07690">
    <property type="entry name" value="MFS_1"/>
    <property type="match status" value="2"/>
</dbReference>
<sequence length="485" mass="52598">MPRLPPFRFPARPLSPFFMTAPLAPPSRWLPILLAVSIFMQMLDATILNTALPAMAADLDESPLRMQSAVVSYALTLALLMPMSGYLCDRYGTKKVFAAAMLLFVVGSLLCAITPSLNLLVAARVVQGMGGAMLAPVPRLVMLRSYDKTRLLGVMNFVIMPALLGPILGPLVGGYLVDYASWHWIFLINVPVGLAGLWMISRLMPDFYAPNGQVPRFDVHGFLLFGSGAVSLSLAVELLTHPQRGPFAVCCAVFGGVVLWLYWQHAREGGEQALYPLQLRLVRTFRLGILGNLFCRLGMAAVPFLLPLLLQVAFGRSASVAGWLLAPVALAALVSKPFIQAFIRRFGYRAVLVWNTRLIGLMIMALALPTAQTPLWLLVPLLFALGMCNSLQYSAMNTLTIADLRPQQAGSGSSLMAVNQQLAIGFGIALGALLLNVIGSRLPADAGIHIAFRLTFLLIGGITFCASWVFARLHPSDGDNLVRQN</sequence>
<dbReference type="Gene3D" id="1.20.1720.10">
    <property type="entry name" value="Multidrug resistance protein D"/>
    <property type="match status" value="1"/>
</dbReference>
<dbReference type="GO" id="GO:0005886">
    <property type="term" value="C:plasma membrane"/>
    <property type="evidence" value="ECO:0007669"/>
    <property type="project" value="TreeGrafter"/>
</dbReference>
<evidence type="ECO:0000256" key="2">
    <source>
        <dbReference type="ARBA" id="ARBA00022692"/>
    </source>
</evidence>
<keyword evidence="3 5" id="KW-1133">Transmembrane helix</keyword>
<dbReference type="EMBL" id="AGAY01000028">
    <property type="protein sequence ID" value="EGY52918.1"/>
    <property type="molecule type" value="Genomic_DNA"/>
</dbReference>
<name>G4CGX5_9NEIS</name>
<gene>
    <name evidence="7" type="primary">hsrA</name>
    <name evidence="7" type="ORF">HMPREF9371_0864</name>
</gene>
<reference evidence="7 8" key="1">
    <citation type="submission" date="2011-05" db="EMBL/GenBank/DDBJ databases">
        <authorList>
            <person name="Muzny D."/>
            <person name="Qin X."/>
            <person name="Deng J."/>
            <person name="Jiang H."/>
            <person name="Liu Y."/>
            <person name="Qu J."/>
            <person name="Song X.-Z."/>
            <person name="Zhang L."/>
            <person name="Thornton R."/>
            <person name="Coyle M."/>
            <person name="Francisco L."/>
            <person name="Jackson L."/>
            <person name="Javaid M."/>
            <person name="Korchina V."/>
            <person name="Kovar C."/>
            <person name="Mata R."/>
            <person name="Mathew T."/>
            <person name="Ngo R."/>
            <person name="Nguyen L."/>
            <person name="Nguyen N."/>
            <person name="Okwuonu G."/>
            <person name="Ongeri F."/>
            <person name="Pham C."/>
            <person name="Simmons D."/>
            <person name="Wilczek-Boney K."/>
            <person name="Hale W."/>
            <person name="Jakkamsetti A."/>
            <person name="Pham P."/>
            <person name="Ruth R."/>
            <person name="San Lucas F."/>
            <person name="Warren J."/>
            <person name="Zhang J."/>
            <person name="Zhao Z."/>
            <person name="Zhou C."/>
            <person name="Zhu D."/>
            <person name="Lee S."/>
            <person name="Bess C."/>
            <person name="Blankenburg K."/>
            <person name="Forbes L."/>
            <person name="Fu Q."/>
            <person name="Gubbala S."/>
            <person name="Hirani K."/>
            <person name="Jayaseelan J.C."/>
            <person name="Lara F."/>
            <person name="Munidasa M."/>
            <person name="Palculict T."/>
            <person name="Patil S."/>
            <person name="Pu L.-L."/>
            <person name="Saada N."/>
            <person name="Tang L."/>
            <person name="Weissenberger G."/>
            <person name="Zhu Y."/>
            <person name="Hemphill L."/>
            <person name="Shang Y."/>
            <person name="Youmans B."/>
            <person name="Ayvaz T."/>
            <person name="Ross M."/>
            <person name="Santibanez J."/>
            <person name="Aqrawi P."/>
            <person name="Gross S."/>
            <person name="Joshi V."/>
            <person name="Fowler G."/>
            <person name="Nazareth L."/>
            <person name="Reid J."/>
            <person name="Worley K."/>
            <person name="Petrosino J."/>
            <person name="Highlander S."/>
            <person name="Gibbs R."/>
        </authorList>
    </citation>
    <scope>NUCLEOTIDE SEQUENCE [LARGE SCALE GENOMIC DNA]</scope>
    <source>
        <strain evidence="7 8">871</strain>
    </source>
</reference>
<evidence type="ECO:0000313" key="8">
    <source>
        <dbReference type="Proteomes" id="UP000003019"/>
    </source>
</evidence>
<dbReference type="PANTHER" id="PTHR23501:SF1">
    <property type="entry name" value="TRANSPORT PROTEIN HSRA-RELATED"/>
    <property type="match status" value="1"/>
</dbReference>
<feature type="transmembrane region" description="Helical" evidence="5">
    <location>
        <begin position="66"/>
        <end position="84"/>
    </location>
</feature>
<dbReference type="PATRIC" id="fig|1032488.3.peg.802"/>
<protein>
    <submittedName>
        <fullName evidence="7">Major facilitator family transporter HsrA</fullName>
    </submittedName>
</protein>
<dbReference type="PANTHER" id="PTHR23501">
    <property type="entry name" value="MAJOR FACILITATOR SUPERFAMILY"/>
    <property type="match status" value="1"/>
</dbReference>
<dbReference type="AlphaFoldDB" id="G4CGX5"/>
<feature type="transmembrane region" description="Helical" evidence="5">
    <location>
        <begin position="284"/>
        <end position="306"/>
    </location>
</feature>
<dbReference type="HOGENOM" id="CLU_000960_28_0_4"/>
<comment type="caution">
    <text evidence="7">The sequence shown here is derived from an EMBL/GenBank/DDBJ whole genome shotgun (WGS) entry which is preliminary data.</text>
</comment>
<dbReference type="Gene3D" id="1.20.1250.20">
    <property type="entry name" value="MFS general substrate transporter like domains"/>
    <property type="match status" value="1"/>
</dbReference>